<dbReference type="Proteomes" id="UP000821853">
    <property type="component" value="Unassembled WGS sequence"/>
</dbReference>
<name>A0A9J6FRD0_HAELO</name>
<organism evidence="1 2">
    <name type="scientific">Haemaphysalis longicornis</name>
    <name type="common">Bush tick</name>
    <dbReference type="NCBI Taxonomy" id="44386"/>
    <lineage>
        <taxon>Eukaryota</taxon>
        <taxon>Metazoa</taxon>
        <taxon>Ecdysozoa</taxon>
        <taxon>Arthropoda</taxon>
        <taxon>Chelicerata</taxon>
        <taxon>Arachnida</taxon>
        <taxon>Acari</taxon>
        <taxon>Parasitiformes</taxon>
        <taxon>Ixodida</taxon>
        <taxon>Ixodoidea</taxon>
        <taxon>Ixodidae</taxon>
        <taxon>Haemaphysalinae</taxon>
        <taxon>Haemaphysalis</taxon>
    </lineage>
</organism>
<sequence>MLSTVYTDTTVASHPDAFMRGLTNLKQPQGNGKRLIVTQIGGEDGFVVHCLDIFRGFIALICSYEKQKKDIAVFGF</sequence>
<accession>A0A9J6FRD0</accession>
<dbReference type="EMBL" id="JABSTR010000003">
    <property type="protein sequence ID" value="KAH9365669.1"/>
    <property type="molecule type" value="Genomic_DNA"/>
</dbReference>
<proteinExistence type="predicted"/>
<reference evidence="1 2" key="1">
    <citation type="journal article" date="2020" name="Cell">
        <title>Large-Scale Comparative Analyses of Tick Genomes Elucidate Their Genetic Diversity and Vector Capacities.</title>
        <authorList>
            <consortium name="Tick Genome and Microbiome Consortium (TIGMIC)"/>
            <person name="Jia N."/>
            <person name="Wang J."/>
            <person name="Shi W."/>
            <person name="Du L."/>
            <person name="Sun Y."/>
            <person name="Zhan W."/>
            <person name="Jiang J.F."/>
            <person name="Wang Q."/>
            <person name="Zhang B."/>
            <person name="Ji P."/>
            <person name="Bell-Sakyi L."/>
            <person name="Cui X.M."/>
            <person name="Yuan T.T."/>
            <person name="Jiang B.G."/>
            <person name="Yang W.F."/>
            <person name="Lam T.T."/>
            <person name="Chang Q.C."/>
            <person name="Ding S.J."/>
            <person name="Wang X.J."/>
            <person name="Zhu J.G."/>
            <person name="Ruan X.D."/>
            <person name="Zhao L."/>
            <person name="Wei J.T."/>
            <person name="Ye R.Z."/>
            <person name="Que T.C."/>
            <person name="Du C.H."/>
            <person name="Zhou Y.H."/>
            <person name="Cheng J.X."/>
            <person name="Dai P.F."/>
            <person name="Guo W.B."/>
            <person name="Han X.H."/>
            <person name="Huang E.J."/>
            <person name="Li L.F."/>
            <person name="Wei W."/>
            <person name="Gao Y.C."/>
            <person name="Liu J.Z."/>
            <person name="Shao H.Z."/>
            <person name="Wang X."/>
            <person name="Wang C.C."/>
            <person name="Yang T.C."/>
            <person name="Huo Q.B."/>
            <person name="Li W."/>
            <person name="Chen H.Y."/>
            <person name="Chen S.E."/>
            <person name="Zhou L.G."/>
            <person name="Ni X.B."/>
            <person name="Tian J.H."/>
            <person name="Sheng Y."/>
            <person name="Liu T."/>
            <person name="Pan Y.S."/>
            <person name="Xia L.Y."/>
            <person name="Li J."/>
            <person name="Zhao F."/>
            <person name="Cao W.C."/>
        </authorList>
    </citation>
    <scope>NUCLEOTIDE SEQUENCE [LARGE SCALE GENOMIC DNA]</scope>
    <source>
        <strain evidence="1">HaeL-2018</strain>
    </source>
</reference>
<protein>
    <submittedName>
        <fullName evidence="1">Uncharacterized protein</fullName>
    </submittedName>
</protein>
<dbReference type="AlphaFoldDB" id="A0A9J6FRD0"/>
<gene>
    <name evidence="1" type="ORF">HPB48_003071</name>
</gene>
<keyword evidence="2" id="KW-1185">Reference proteome</keyword>
<evidence type="ECO:0000313" key="2">
    <source>
        <dbReference type="Proteomes" id="UP000821853"/>
    </source>
</evidence>
<evidence type="ECO:0000313" key="1">
    <source>
        <dbReference type="EMBL" id="KAH9365669.1"/>
    </source>
</evidence>
<dbReference type="VEuPathDB" id="VectorBase:HLOH_058833"/>
<comment type="caution">
    <text evidence="1">The sequence shown here is derived from an EMBL/GenBank/DDBJ whole genome shotgun (WGS) entry which is preliminary data.</text>
</comment>